<reference evidence="2 3" key="1">
    <citation type="submission" date="2024-05" db="EMBL/GenBank/DDBJ databases">
        <authorList>
            <person name="Wallberg A."/>
        </authorList>
    </citation>
    <scope>NUCLEOTIDE SEQUENCE [LARGE SCALE GENOMIC DNA]</scope>
</reference>
<feature type="transmembrane region" description="Helical" evidence="1">
    <location>
        <begin position="36"/>
        <end position="56"/>
    </location>
</feature>
<feature type="non-terminal residue" evidence="2">
    <location>
        <position position="1"/>
    </location>
</feature>
<keyword evidence="1" id="KW-1133">Transmembrane helix</keyword>
<evidence type="ECO:0000313" key="3">
    <source>
        <dbReference type="Proteomes" id="UP001497623"/>
    </source>
</evidence>
<protein>
    <submittedName>
        <fullName evidence="2">Uncharacterized protein</fullName>
    </submittedName>
</protein>
<evidence type="ECO:0000256" key="1">
    <source>
        <dbReference type="SAM" id="Phobius"/>
    </source>
</evidence>
<comment type="caution">
    <text evidence="2">The sequence shown here is derived from an EMBL/GenBank/DDBJ whole genome shotgun (WGS) entry which is preliminary data.</text>
</comment>
<feature type="transmembrane region" description="Helical" evidence="1">
    <location>
        <begin position="6"/>
        <end position="24"/>
    </location>
</feature>
<dbReference type="EMBL" id="CAXKWB010047638">
    <property type="protein sequence ID" value="CAL4165687.1"/>
    <property type="molecule type" value="Genomic_DNA"/>
</dbReference>
<organism evidence="2 3">
    <name type="scientific">Meganyctiphanes norvegica</name>
    <name type="common">Northern krill</name>
    <name type="synonym">Thysanopoda norvegica</name>
    <dbReference type="NCBI Taxonomy" id="48144"/>
    <lineage>
        <taxon>Eukaryota</taxon>
        <taxon>Metazoa</taxon>
        <taxon>Ecdysozoa</taxon>
        <taxon>Arthropoda</taxon>
        <taxon>Crustacea</taxon>
        <taxon>Multicrustacea</taxon>
        <taxon>Malacostraca</taxon>
        <taxon>Eumalacostraca</taxon>
        <taxon>Eucarida</taxon>
        <taxon>Euphausiacea</taxon>
        <taxon>Euphausiidae</taxon>
        <taxon>Meganyctiphanes</taxon>
    </lineage>
</organism>
<evidence type="ECO:0000313" key="2">
    <source>
        <dbReference type="EMBL" id="CAL4165687.1"/>
    </source>
</evidence>
<proteinExistence type="predicted"/>
<keyword evidence="1" id="KW-0812">Transmembrane</keyword>
<keyword evidence="1" id="KW-0472">Membrane</keyword>
<accession>A0AAV2S7L3</accession>
<name>A0AAV2S7L3_MEGNR</name>
<sequence>VVHTVHMMGWTAGLILSLTLLRCFGKHRFYTILRRMALVVFIILLVTSLILEISIYRESLPVPKEETNSTSVEEVIMLLLKIRNNTGPRTNPCGTPLVALNASDADSLISTLRWCRNDFIHTRV</sequence>
<keyword evidence="3" id="KW-1185">Reference proteome</keyword>
<dbReference type="AlphaFoldDB" id="A0AAV2S7L3"/>
<dbReference type="Proteomes" id="UP001497623">
    <property type="component" value="Unassembled WGS sequence"/>
</dbReference>
<gene>
    <name evidence="2" type="ORF">MNOR_LOCUS33293</name>
</gene>